<dbReference type="OrthoDB" id="3828660at2"/>
<keyword evidence="1" id="KW-0472">Membrane</keyword>
<organism evidence="2 3">
    <name type="scientific">Actinomadura rubrisoli</name>
    <dbReference type="NCBI Taxonomy" id="2530368"/>
    <lineage>
        <taxon>Bacteria</taxon>
        <taxon>Bacillati</taxon>
        <taxon>Actinomycetota</taxon>
        <taxon>Actinomycetes</taxon>
        <taxon>Streptosporangiales</taxon>
        <taxon>Thermomonosporaceae</taxon>
        <taxon>Actinomadura</taxon>
    </lineage>
</organism>
<dbReference type="Proteomes" id="UP000294513">
    <property type="component" value="Unassembled WGS sequence"/>
</dbReference>
<keyword evidence="3" id="KW-1185">Reference proteome</keyword>
<dbReference type="AlphaFoldDB" id="A0A4R5AT82"/>
<feature type="transmembrane region" description="Helical" evidence="1">
    <location>
        <begin position="93"/>
        <end position="110"/>
    </location>
</feature>
<protein>
    <recommendedName>
        <fullName evidence="4">Integral membrane protein</fullName>
    </recommendedName>
</protein>
<evidence type="ECO:0000313" key="2">
    <source>
        <dbReference type="EMBL" id="TDD75039.1"/>
    </source>
</evidence>
<feature type="transmembrane region" description="Helical" evidence="1">
    <location>
        <begin position="36"/>
        <end position="56"/>
    </location>
</feature>
<sequence length="121" mass="12395">MTNVLATVIIVVALLAAAHSLVSALRDRAMGTPHLVALGVLEVLLIAQAVVGIVKVAGDQGPESPATFIGYLLAILLVPAAGAGWGMLERSRYGPGVIVVACLAVAVMIVRMNQIWDGTGV</sequence>
<name>A0A4R5AT82_9ACTN</name>
<reference evidence="2 3" key="1">
    <citation type="submission" date="2019-03" db="EMBL/GenBank/DDBJ databases">
        <title>Draft genome sequences of novel Actinobacteria.</title>
        <authorList>
            <person name="Sahin N."/>
            <person name="Ay H."/>
            <person name="Saygin H."/>
        </authorList>
    </citation>
    <scope>NUCLEOTIDE SEQUENCE [LARGE SCALE GENOMIC DNA]</scope>
    <source>
        <strain evidence="2 3">H3C3</strain>
    </source>
</reference>
<dbReference type="RefSeq" id="WP_131899934.1">
    <property type="nucleotide sequence ID" value="NZ_SMKU01000229.1"/>
</dbReference>
<keyword evidence="1" id="KW-1133">Transmembrane helix</keyword>
<evidence type="ECO:0000313" key="3">
    <source>
        <dbReference type="Proteomes" id="UP000294513"/>
    </source>
</evidence>
<dbReference type="EMBL" id="SMKU01000229">
    <property type="protein sequence ID" value="TDD75039.1"/>
    <property type="molecule type" value="Genomic_DNA"/>
</dbReference>
<comment type="caution">
    <text evidence="2">The sequence shown here is derived from an EMBL/GenBank/DDBJ whole genome shotgun (WGS) entry which is preliminary data.</text>
</comment>
<evidence type="ECO:0008006" key="4">
    <source>
        <dbReference type="Google" id="ProtNLM"/>
    </source>
</evidence>
<evidence type="ECO:0000256" key="1">
    <source>
        <dbReference type="SAM" id="Phobius"/>
    </source>
</evidence>
<keyword evidence="1" id="KW-0812">Transmembrane</keyword>
<proteinExistence type="predicted"/>
<accession>A0A4R5AT82</accession>
<gene>
    <name evidence="2" type="ORF">E1298_32030</name>
</gene>
<feature type="transmembrane region" description="Helical" evidence="1">
    <location>
        <begin position="68"/>
        <end position="87"/>
    </location>
</feature>